<accession>A0A9P6URZ6</accession>
<evidence type="ECO:0000256" key="1">
    <source>
        <dbReference type="SAM" id="Coils"/>
    </source>
</evidence>
<reference evidence="3" key="1">
    <citation type="journal article" date="2020" name="Fungal Divers.">
        <title>Resolving the Mortierellaceae phylogeny through synthesis of multi-gene phylogenetics and phylogenomics.</title>
        <authorList>
            <person name="Vandepol N."/>
            <person name="Liber J."/>
            <person name="Desiro A."/>
            <person name="Na H."/>
            <person name="Kennedy M."/>
            <person name="Barry K."/>
            <person name="Grigoriev I.V."/>
            <person name="Miller A.N."/>
            <person name="O'Donnell K."/>
            <person name="Stajich J.E."/>
            <person name="Bonito G."/>
        </authorList>
    </citation>
    <scope>NUCLEOTIDE SEQUENCE</scope>
    <source>
        <strain evidence="3">REB-010B</strain>
    </source>
</reference>
<keyword evidence="1" id="KW-0175">Coiled coil</keyword>
<keyword evidence="4" id="KW-1185">Reference proteome</keyword>
<evidence type="ECO:0000313" key="4">
    <source>
        <dbReference type="Proteomes" id="UP000738325"/>
    </source>
</evidence>
<comment type="caution">
    <text evidence="3">The sequence shown here is derived from an EMBL/GenBank/DDBJ whole genome shotgun (WGS) entry which is preliminary data.</text>
</comment>
<name>A0A9P6URZ6_9FUNG</name>
<gene>
    <name evidence="3" type="ORF">BGZ99_006743</name>
</gene>
<dbReference type="AlphaFoldDB" id="A0A9P6URZ6"/>
<feature type="region of interest" description="Disordered" evidence="2">
    <location>
        <begin position="107"/>
        <end position="147"/>
    </location>
</feature>
<sequence length="198" mass="22944">MDQCTYHKCKRNLPARKEAGEELDREEKNHVLRFHTDTPVEFKCRDSGKLLSFSRHPALDMKFRCTGCSKSILPRSSVKVHYDMCPVREKQRLLAWEAKEDAELRSAVLQPSNKRPRPIDEQTPNQRTQPFTQPSRPVAPPATTTTPLTGMSLAVLQLQYTVKKHEETIQSLVKHLRSQHHQLENLERRLAEAEENKQ</sequence>
<dbReference type="EMBL" id="JAAAIP010000465">
    <property type="protein sequence ID" value="KAG0316677.1"/>
    <property type="molecule type" value="Genomic_DNA"/>
</dbReference>
<evidence type="ECO:0000256" key="2">
    <source>
        <dbReference type="SAM" id="MobiDB-lite"/>
    </source>
</evidence>
<proteinExistence type="predicted"/>
<dbReference type="Proteomes" id="UP000738325">
    <property type="component" value="Unassembled WGS sequence"/>
</dbReference>
<organism evidence="3 4">
    <name type="scientific">Dissophora globulifera</name>
    <dbReference type="NCBI Taxonomy" id="979702"/>
    <lineage>
        <taxon>Eukaryota</taxon>
        <taxon>Fungi</taxon>
        <taxon>Fungi incertae sedis</taxon>
        <taxon>Mucoromycota</taxon>
        <taxon>Mortierellomycotina</taxon>
        <taxon>Mortierellomycetes</taxon>
        <taxon>Mortierellales</taxon>
        <taxon>Mortierellaceae</taxon>
        <taxon>Dissophora</taxon>
    </lineage>
</organism>
<feature type="coiled-coil region" evidence="1">
    <location>
        <begin position="169"/>
        <end position="196"/>
    </location>
</feature>
<feature type="compositionally biased region" description="Polar residues" evidence="2">
    <location>
        <begin position="122"/>
        <end position="133"/>
    </location>
</feature>
<dbReference type="OrthoDB" id="2412054at2759"/>
<evidence type="ECO:0000313" key="3">
    <source>
        <dbReference type="EMBL" id="KAG0316677.1"/>
    </source>
</evidence>
<protein>
    <submittedName>
        <fullName evidence="3">Uncharacterized protein</fullName>
    </submittedName>
</protein>